<dbReference type="PANTHER" id="PTHR30154:SF53">
    <property type="entry name" value="HTH-TYPE TRANSCRIPTIONAL REGULATOR LRPC"/>
    <property type="match status" value="1"/>
</dbReference>
<comment type="caution">
    <text evidence="5">The sequence shown here is derived from an EMBL/GenBank/DDBJ whole genome shotgun (WGS) entry which is preliminary data.</text>
</comment>
<dbReference type="PROSITE" id="PS50956">
    <property type="entry name" value="HTH_ASNC_2"/>
    <property type="match status" value="1"/>
</dbReference>
<dbReference type="InterPro" id="IPR036388">
    <property type="entry name" value="WH-like_DNA-bd_sf"/>
</dbReference>
<evidence type="ECO:0000313" key="6">
    <source>
        <dbReference type="Proteomes" id="UP001198182"/>
    </source>
</evidence>
<accession>A0AAE3EBA4</accession>
<keyword evidence="3" id="KW-0804">Transcription</keyword>
<dbReference type="PRINTS" id="PR00033">
    <property type="entry name" value="HTHASNC"/>
</dbReference>
<sequence length="147" mass="16563">MDKIDKKLLRLLQENARYSLKQLSEKVYLSSPAVAARIEKLEEEGIITGYHADISLDKMGYHITAFINLEMTPKQKASFIPFIAEVPNVIECNTVSGNYSMLMKVSFPSTSDLDLFIGQLQKFGHTETQIVFSVPVPHRGIVMKEEA</sequence>
<name>A0AAE3EBA4_9FIRM</name>
<dbReference type="GO" id="GO:0043200">
    <property type="term" value="P:response to amino acid"/>
    <property type="evidence" value="ECO:0007669"/>
    <property type="project" value="TreeGrafter"/>
</dbReference>
<dbReference type="Gene3D" id="3.30.70.920">
    <property type="match status" value="1"/>
</dbReference>
<proteinExistence type="predicted"/>
<keyword evidence="1" id="KW-0805">Transcription regulation</keyword>
<feature type="domain" description="HTH asnC-type" evidence="4">
    <location>
        <begin position="1"/>
        <end position="62"/>
    </location>
</feature>
<dbReference type="Pfam" id="PF13412">
    <property type="entry name" value="HTH_24"/>
    <property type="match status" value="1"/>
</dbReference>
<dbReference type="InterPro" id="IPR019887">
    <property type="entry name" value="Tscrpt_reg_AsnC/Lrp_C"/>
</dbReference>
<dbReference type="RefSeq" id="WP_308454208.1">
    <property type="nucleotide sequence ID" value="NZ_JAJEQR010000036.1"/>
</dbReference>
<keyword evidence="2" id="KW-0238">DNA-binding</keyword>
<dbReference type="SUPFAM" id="SSF46785">
    <property type="entry name" value="Winged helix' DNA-binding domain"/>
    <property type="match status" value="1"/>
</dbReference>
<gene>
    <name evidence="5" type="ORF">LKD81_11890</name>
</gene>
<dbReference type="InterPro" id="IPR000485">
    <property type="entry name" value="AsnC-type_HTH_dom"/>
</dbReference>
<protein>
    <submittedName>
        <fullName evidence="5">Lrp/AsnC family transcriptional regulator</fullName>
    </submittedName>
</protein>
<reference evidence="5" key="1">
    <citation type="submission" date="2021-10" db="EMBL/GenBank/DDBJ databases">
        <title>Anaerobic single-cell dispensing facilitates the cultivation of human gut bacteria.</title>
        <authorList>
            <person name="Afrizal A."/>
        </authorList>
    </citation>
    <scope>NUCLEOTIDE SEQUENCE</scope>
    <source>
        <strain evidence="5">CLA-AA-H215</strain>
    </source>
</reference>
<dbReference type="Pfam" id="PF01037">
    <property type="entry name" value="AsnC_trans_reg"/>
    <property type="match status" value="1"/>
</dbReference>
<organism evidence="5 6">
    <name type="scientific">Hominifimenecus microfluidus</name>
    <dbReference type="NCBI Taxonomy" id="2885348"/>
    <lineage>
        <taxon>Bacteria</taxon>
        <taxon>Bacillati</taxon>
        <taxon>Bacillota</taxon>
        <taxon>Clostridia</taxon>
        <taxon>Lachnospirales</taxon>
        <taxon>Lachnospiraceae</taxon>
        <taxon>Hominifimenecus</taxon>
    </lineage>
</organism>
<dbReference type="InterPro" id="IPR036390">
    <property type="entry name" value="WH_DNA-bd_sf"/>
</dbReference>
<evidence type="ECO:0000313" key="5">
    <source>
        <dbReference type="EMBL" id="MCC2231689.1"/>
    </source>
</evidence>
<dbReference type="SUPFAM" id="SSF54909">
    <property type="entry name" value="Dimeric alpha+beta barrel"/>
    <property type="match status" value="1"/>
</dbReference>
<dbReference type="InterPro" id="IPR011008">
    <property type="entry name" value="Dimeric_a/b-barrel"/>
</dbReference>
<keyword evidence="6" id="KW-1185">Reference proteome</keyword>
<dbReference type="InterPro" id="IPR019888">
    <property type="entry name" value="Tscrpt_reg_AsnC-like"/>
</dbReference>
<evidence type="ECO:0000256" key="2">
    <source>
        <dbReference type="ARBA" id="ARBA00023125"/>
    </source>
</evidence>
<dbReference type="CDD" id="cd00090">
    <property type="entry name" value="HTH_ARSR"/>
    <property type="match status" value="1"/>
</dbReference>
<dbReference type="GO" id="GO:0043565">
    <property type="term" value="F:sequence-specific DNA binding"/>
    <property type="evidence" value="ECO:0007669"/>
    <property type="project" value="InterPro"/>
</dbReference>
<dbReference type="PANTHER" id="PTHR30154">
    <property type="entry name" value="LEUCINE-RESPONSIVE REGULATORY PROTEIN"/>
    <property type="match status" value="1"/>
</dbReference>
<evidence type="ECO:0000259" key="4">
    <source>
        <dbReference type="PROSITE" id="PS50956"/>
    </source>
</evidence>
<dbReference type="Gene3D" id="1.10.10.10">
    <property type="entry name" value="Winged helix-like DNA-binding domain superfamily/Winged helix DNA-binding domain"/>
    <property type="match status" value="1"/>
</dbReference>
<dbReference type="EMBL" id="JAJEQR010000036">
    <property type="protein sequence ID" value="MCC2231689.1"/>
    <property type="molecule type" value="Genomic_DNA"/>
</dbReference>
<dbReference type="GO" id="GO:0005829">
    <property type="term" value="C:cytosol"/>
    <property type="evidence" value="ECO:0007669"/>
    <property type="project" value="TreeGrafter"/>
</dbReference>
<evidence type="ECO:0000256" key="3">
    <source>
        <dbReference type="ARBA" id="ARBA00023163"/>
    </source>
</evidence>
<dbReference type="InterPro" id="IPR011991">
    <property type="entry name" value="ArsR-like_HTH"/>
</dbReference>
<evidence type="ECO:0000256" key="1">
    <source>
        <dbReference type="ARBA" id="ARBA00023015"/>
    </source>
</evidence>
<dbReference type="Proteomes" id="UP001198182">
    <property type="component" value="Unassembled WGS sequence"/>
</dbReference>
<dbReference type="SMART" id="SM00344">
    <property type="entry name" value="HTH_ASNC"/>
    <property type="match status" value="1"/>
</dbReference>
<dbReference type="AlphaFoldDB" id="A0AAE3EBA4"/>